<feature type="compositionally biased region" description="Low complexity" evidence="1">
    <location>
        <begin position="58"/>
        <end position="68"/>
    </location>
</feature>
<dbReference type="RefSeq" id="WP_150932276.1">
    <property type="nucleotide sequence ID" value="NZ_VYTZ01000002.1"/>
</dbReference>
<feature type="compositionally biased region" description="Low complexity" evidence="1">
    <location>
        <begin position="75"/>
        <end position="89"/>
    </location>
</feature>
<accession>A0A5J5K7X8</accession>
<keyword evidence="3" id="KW-1185">Reference proteome</keyword>
<reference evidence="2 3" key="1">
    <citation type="submission" date="2019-09" db="EMBL/GenBank/DDBJ databases">
        <title>Screening of Novel Bioactive Compounds from Soil-Associated.</title>
        <authorList>
            <person name="Gong X."/>
        </authorList>
    </citation>
    <scope>NUCLEOTIDE SEQUENCE [LARGE SCALE GENOMIC DNA]</scope>
    <source>
        <strain evidence="2 3">Gxj-6</strain>
    </source>
</reference>
<dbReference type="EMBL" id="VYTZ01000002">
    <property type="protein sequence ID" value="KAA9380865.1"/>
    <property type="molecule type" value="Genomic_DNA"/>
</dbReference>
<gene>
    <name evidence="2" type="ORF">F5972_07195</name>
</gene>
<dbReference type="Proteomes" id="UP000327011">
    <property type="component" value="Unassembled WGS sequence"/>
</dbReference>
<dbReference type="AlphaFoldDB" id="A0A5J5K7X8"/>
<name>A0A5J5K7X8_9ACTN</name>
<proteinExistence type="predicted"/>
<evidence type="ECO:0000313" key="3">
    <source>
        <dbReference type="Proteomes" id="UP000327011"/>
    </source>
</evidence>
<protein>
    <submittedName>
        <fullName evidence="2">Uncharacterized protein</fullName>
    </submittedName>
</protein>
<evidence type="ECO:0000256" key="1">
    <source>
        <dbReference type="SAM" id="MobiDB-lite"/>
    </source>
</evidence>
<comment type="caution">
    <text evidence="2">The sequence shown here is derived from an EMBL/GenBank/DDBJ whole genome shotgun (WGS) entry which is preliminary data.</text>
</comment>
<evidence type="ECO:0000313" key="2">
    <source>
        <dbReference type="EMBL" id="KAA9380865.1"/>
    </source>
</evidence>
<feature type="region of interest" description="Disordered" evidence="1">
    <location>
        <begin position="38"/>
        <end position="105"/>
    </location>
</feature>
<organism evidence="2 3">
    <name type="scientific">Microbispora cellulosiformans</name>
    <dbReference type="NCBI Taxonomy" id="2614688"/>
    <lineage>
        <taxon>Bacteria</taxon>
        <taxon>Bacillati</taxon>
        <taxon>Actinomycetota</taxon>
        <taxon>Actinomycetes</taxon>
        <taxon>Streptosporangiales</taxon>
        <taxon>Streptosporangiaceae</taxon>
        <taxon>Microbispora</taxon>
    </lineage>
</organism>
<sequence>MREEYLLAALRMGAGADPVPEGVSAAARAVFRLRVPGGVPAGPVDLATPPGARSSPATDASSGTSPGDSSGGSSGTDAAAGEPRAAGAGDESWRPGAGDGRDNPAHVRRFSAAGLVIDLETTIAGGRMEVAGQVSPAPGPDATIEVRTPHVGKVRALSETGHFAVTGLPPGWVSVVCHRPGRPPVFTRWLRVRP</sequence>